<accession>A0A6A4H539</accession>
<sequence length="482" mass="54491">MVAISILVFVNNRASNALQLVLGLFFKTNGASSRVLSVLSNIGLSVSAMTIERLKKRISDDAIELAITLMLATGIWAIIFDNINIFLRKHSQRVTNHNSMIHATNVAIVGVDTKGIDVDAALDLQAKLDKRGGRHTATFDDILPTPEDNEHMERIFDHLIAEIIVSYAPGSRSWKQRKEMLKKITELMPRDRPLPPKKSDARPFGVFDVNEGSKVGIVEVLEAIRERSTLSEEEFSAKVRAILGDWLTSNNLRGSRRDRADDINSMERIDYADELSQLFHFALQATHMNMRAHYGHAVSDPTSLAAHKGLLGRKWDVEKPKYAAAKSLIRHSLIAQVLRLAKEIRKSYATATAARKAKDAKDDYAAHDIYFIRDALVFLAFEDGVAYADAGRIIRVLKYWCHSFRGVGQHNYARECAEILVKWKYETTDAQRAVLERCWFFNRWGLPGRFIAYDLYLEQLNFWVKVSCNLGCQCKTDPNVLA</sequence>
<dbReference type="Proteomes" id="UP000799118">
    <property type="component" value="Unassembled WGS sequence"/>
</dbReference>
<dbReference type="EMBL" id="ML769595">
    <property type="protein sequence ID" value="KAE9392474.1"/>
    <property type="molecule type" value="Genomic_DNA"/>
</dbReference>
<reference evidence="2" key="1">
    <citation type="journal article" date="2019" name="Environ. Microbiol.">
        <title>Fungal ecological strategies reflected in gene transcription - a case study of two litter decomposers.</title>
        <authorList>
            <person name="Barbi F."/>
            <person name="Kohler A."/>
            <person name="Barry K."/>
            <person name="Baskaran P."/>
            <person name="Daum C."/>
            <person name="Fauchery L."/>
            <person name="Ihrmark K."/>
            <person name="Kuo A."/>
            <person name="LaButti K."/>
            <person name="Lipzen A."/>
            <person name="Morin E."/>
            <person name="Grigoriev I.V."/>
            <person name="Henrissat B."/>
            <person name="Lindahl B."/>
            <person name="Martin F."/>
        </authorList>
    </citation>
    <scope>NUCLEOTIDE SEQUENCE</scope>
    <source>
        <strain evidence="2">JB14</strain>
    </source>
</reference>
<dbReference type="Pfam" id="PF20231">
    <property type="entry name" value="DUF6589"/>
    <property type="match status" value="1"/>
</dbReference>
<proteinExistence type="predicted"/>
<dbReference type="OrthoDB" id="3207600at2759"/>
<evidence type="ECO:0000313" key="3">
    <source>
        <dbReference type="Proteomes" id="UP000799118"/>
    </source>
</evidence>
<feature type="domain" description="DUF6589" evidence="1">
    <location>
        <begin position="135"/>
        <end position="339"/>
    </location>
</feature>
<protein>
    <recommendedName>
        <fullName evidence="1">DUF6589 domain-containing protein</fullName>
    </recommendedName>
</protein>
<dbReference type="AlphaFoldDB" id="A0A6A4H539"/>
<keyword evidence="3" id="KW-1185">Reference proteome</keyword>
<gene>
    <name evidence="2" type="ORF">BT96DRAFT_830560</name>
</gene>
<name>A0A6A4H539_9AGAR</name>
<organism evidence="2 3">
    <name type="scientific">Gymnopus androsaceus JB14</name>
    <dbReference type="NCBI Taxonomy" id="1447944"/>
    <lineage>
        <taxon>Eukaryota</taxon>
        <taxon>Fungi</taxon>
        <taxon>Dikarya</taxon>
        <taxon>Basidiomycota</taxon>
        <taxon>Agaricomycotina</taxon>
        <taxon>Agaricomycetes</taxon>
        <taxon>Agaricomycetidae</taxon>
        <taxon>Agaricales</taxon>
        <taxon>Marasmiineae</taxon>
        <taxon>Omphalotaceae</taxon>
        <taxon>Gymnopus</taxon>
    </lineage>
</organism>
<evidence type="ECO:0000259" key="1">
    <source>
        <dbReference type="Pfam" id="PF20231"/>
    </source>
</evidence>
<evidence type="ECO:0000313" key="2">
    <source>
        <dbReference type="EMBL" id="KAE9392474.1"/>
    </source>
</evidence>
<dbReference type="InterPro" id="IPR046496">
    <property type="entry name" value="DUF6589"/>
</dbReference>